<dbReference type="AlphaFoldDB" id="A0A061FMY9"/>
<organism evidence="2 3">
    <name type="scientific">Theobroma cacao</name>
    <name type="common">Cacao</name>
    <name type="synonym">Cocoa</name>
    <dbReference type="NCBI Taxonomy" id="3641"/>
    <lineage>
        <taxon>Eukaryota</taxon>
        <taxon>Viridiplantae</taxon>
        <taxon>Streptophyta</taxon>
        <taxon>Embryophyta</taxon>
        <taxon>Tracheophyta</taxon>
        <taxon>Spermatophyta</taxon>
        <taxon>Magnoliopsida</taxon>
        <taxon>eudicotyledons</taxon>
        <taxon>Gunneridae</taxon>
        <taxon>Pentapetalae</taxon>
        <taxon>rosids</taxon>
        <taxon>malvids</taxon>
        <taxon>Malvales</taxon>
        <taxon>Malvaceae</taxon>
        <taxon>Byttnerioideae</taxon>
        <taxon>Theobroma</taxon>
    </lineage>
</organism>
<keyword evidence="1" id="KW-0472">Membrane</keyword>
<evidence type="ECO:0000256" key="1">
    <source>
        <dbReference type="SAM" id="Phobius"/>
    </source>
</evidence>
<name>A0A061FMY9_THECC</name>
<sequence>MINGSCQRKKAHQEAGLLQHLHSSRILLLLPPLIRDVLLQGNAPGWSKSKGHVFTSCGAALPCLYAGVTTLILEKKPKTESALSFFPFSLRWFLGLFGVSLAS</sequence>
<proteinExistence type="predicted"/>
<keyword evidence="3" id="KW-1185">Reference proteome</keyword>
<dbReference type="EMBL" id="CM001888">
    <property type="protein sequence ID" value="EOY18052.1"/>
    <property type="molecule type" value="Genomic_DNA"/>
</dbReference>
<keyword evidence="1" id="KW-0812">Transmembrane</keyword>
<dbReference type="HOGENOM" id="CLU_2268691_0_0_1"/>
<gene>
    <name evidence="2" type="ORF">TCM_042711</name>
</gene>
<protein>
    <submittedName>
        <fullName evidence="2">Uncharacterized protein</fullName>
    </submittedName>
</protein>
<feature type="transmembrane region" description="Helical" evidence="1">
    <location>
        <begin position="85"/>
        <end position="102"/>
    </location>
</feature>
<feature type="transmembrane region" description="Helical" evidence="1">
    <location>
        <begin position="53"/>
        <end position="73"/>
    </location>
</feature>
<reference evidence="2 3" key="1">
    <citation type="journal article" date="2013" name="Genome Biol.">
        <title>The genome sequence of the most widely cultivated cacao type and its use to identify candidate genes regulating pod color.</title>
        <authorList>
            <person name="Motamayor J.C."/>
            <person name="Mockaitis K."/>
            <person name="Schmutz J."/>
            <person name="Haiminen N."/>
            <person name="Iii D.L."/>
            <person name="Cornejo O."/>
            <person name="Findley S.D."/>
            <person name="Zheng P."/>
            <person name="Utro F."/>
            <person name="Royaert S."/>
            <person name="Saski C."/>
            <person name="Jenkins J."/>
            <person name="Podicheti R."/>
            <person name="Zhao M."/>
            <person name="Scheffler B.E."/>
            <person name="Stack J.C."/>
            <person name="Feltus F.A."/>
            <person name="Mustiga G.M."/>
            <person name="Amores F."/>
            <person name="Phillips W."/>
            <person name="Marelli J.P."/>
            <person name="May G.D."/>
            <person name="Shapiro H."/>
            <person name="Ma J."/>
            <person name="Bustamante C.D."/>
            <person name="Schnell R.J."/>
            <person name="Main D."/>
            <person name="Gilbert D."/>
            <person name="Parida L."/>
            <person name="Kuhn D.N."/>
        </authorList>
    </citation>
    <scope>NUCLEOTIDE SEQUENCE [LARGE SCALE GENOMIC DNA]</scope>
    <source>
        <strain evidence="3">cv. Matina 1-6</strain>
    </source>
</reference>
<keyword evidence="1" id="KW-1133">Transmembrane helix</keyword>
<evidence type="ECO:0000313" key="2">
    <source>
        <dbReference type="EMBL" id="EOY18052.1"/>
    </source>
</evidence>
<dbReference type="Gramene" id="EOY18052">
    <property type="protein sequence ID" value="EOY18052"/>
    <property type="gene ID" value="TCM_042711"/>
</dbReference>
<accession>A0A061FMY9</accession>
<dbReference type="Proteomes" id="UP000026915">
    <property type="component" value="Chromosome 10"/>
</dbReference>
<dbReference type="InParanoid" id="A0A061FMY9"/>
<evidence type="ECO:0000313" key="3">
    <source>
        <dbReference type="Proteomes" id="UP000026915"/>
    </source>
</evidence>